<keyword evidence="2 3" id="KW-0040">ANK repeat</keyword>
<name>A0ABR3YVH5_9PEZI</name>
<evidence type="ECO:0000313" key="6">
    <source>
        <dbReference type="EMBL" id="KAL1892390.1"/>
    </source>
</evidence>
<evidence type="ECO:0000256" key="3">
    <source>
        <dbReference type="PROSITE-ProRule" id="PRU00023"/>
    </source>
</evidence>
<dbReference type="PANTHER" id="PTHR24171:SF10">
    <property type="entry name" value="ANKYRIN REPEAT DOMAIN-CONTAINING PROTEIN 29-LIKE"/>
    <property type="match status" value="1"/>
</dbReference>
<feature type="repeat" description="ANK" evidence="3">
    <location>
        <begin position="648"/>
        <end position="675"/>
    </location>
</feature>
<feature type="domain" description="NWD NACHT-NTPase N-terminal" evidence="5">
    <location>
        <begin position="66"/>
        <end position="301"/>
    </location>
</feature>
<keyword evidence="7" id="KW-1185">Reference proteome</keyword>
<organism evidence="6 7">
    <name type="scientific">Sporothrix stenoceras</name>
    <dbReference type="NCBI Taxonomy" id="5173"/>
    <lineage>
        <taxon>Eukaryota</taxon>
        <taxon>Fungi</taxon>
        <taxon>Dikarya</taxon>
        <taxon>Ascomycota</taxon>
        <taxon>Pezizomycotina</taxon>
        <taxon>Sordariomycetes</taxon>
        <taxon>Sordariomycetidae</taxon>
        <taxon>Ophiostomatales</taxon>
        <taxon>Ophiostomataceae</taxon>
        <taxon>Sporothrix</taxon>
    </lineage>
</organism>
<dbReference type="Pfam" id="PF12796">
    <property type="entry name" value="Ank_2"/>
    <property type="match status" value="2"/>
</dbReference>
<dbReference type="Gene3D" id="1.25.40.20">
    <property type="entry name" value="Ankyrin repeat-containing domain"/>
    <property type="match status" value="3"/>
</dbReference>
<feature type="repeat" description="ANK" evidence="3">
    <location>
        <begin position="484"/>
        <end position="516"/>
    </location>
</feature>
<dbReference type="PRINTS" id="PR01415">
    <property type="entry name" value="ANKYRIN"/>
</dbReference>
<dbReference type="InterPro" id="IPR031359">
    <property type="entry name" value="NACHT_N"/>
</dbReference>
<evidence type="ECO:0000256" key="4">
    <source>
        <dbReference type="SAM" id="MobiDB-lite"/>
    </source>
</evidence>
<accession>A0ABR3YVH5</accession>
<feature type="region of interest" description="Disordered" evidence="4">
    <location>
        <begin position="1"/>
        <end position="62"/>
    </location>
</feature>
<dbReference type="PANTHER" id="PTHR24171">
    <property type="entry name" value="ANKYRIN REPEAT DOMAIN-CONTAINING PROTEIN 39-RELATED"/>
    <property type="match status" value="1"/>
</dbReference>
<feature type="repeat" description="ANK" evidence="3">
    <location>
        <begin position="549"/>
        <end position="581"/>
    </location>
</feature>
<dbReference type="Pfam" id="PF00023">
    <property type="entry name" value="Ank"/>
    <property type="match status" value="1"/>
</dbReference>
<dbReference type="PROSITE" id="PS50088">
    <property type="entry name" value="ANK_REPEAT"/>
    <property type="match status" value="6"/>
</dbReference>
<feature type="repeat" description="ANK" evidence="3">
    <location>
        <begin position="582"/>
        <end position="614"/>
    </location>
</feature>
<evidence type="ECO:0000256" key="1">
    <source>
        <dbReference type="ARBA" id="ARBA00022737"/>
    </source>
</evidence>
<evidence type="ECO:0000256" key="2">
    <source>
        <dbReference type="ARBA" id="ARBA00023043"/>
    </source>
</evidence>
<reference evidence="6 7" key="1">
    <citation type="journal article" date="2024" name="IMA Fungus">
        <title>IMA Genome - F19 : A genome assembly and annotation guide to empower mycologists, including annotated draft genome sequences of Ceratocystis pirilliformis, Diaporthe australafricana, Fusarium ophioides, Paecilomyces lecythidis, and Sporothrix stenoceras.</title>
        <authorList>
            <person name="Aylward J."/>
            <person name="Wilson A.M."/>
            <person name="Visagie C.M."/>
            <person name="Spraker J."/>
            <person name="Barnes I."/>
            <person name="Buitendag C."/>
            <person name="Ceriani C."/>
            <person name="Del Mar Angel L."/>
            <person name="du Plessis D."/>
            <person name="Fuchs T."/>
            <person name="Gasser K."/>
            <person name="Kramer D."/>
            <person name="Li W."/>
            <person name="Munsamy K."/>
            <person name="Piso A."/>
            <person name="Price J.L."/>
            <person name="Sonnekus B."/>
            <person name="Thomas C."/>
            <person name="van der Nest A."/>
            <person name="van Dijk A."/>
            <person name="van Heerden A."/>
            <person name="van Vuuren N."/>
            <person name="Yilmaz N."/>
            <person name="Duong T.A."/>
            <person name="van der Merwe N.A."/>
            <person name="Wingfield M.J."/>
            <person name="Wingfield B.D."/>
        </authorList>
    </citation>
    <scope>NUCLEOTIDE SEQUENCE [LARGE SCALE GENOMIC DNA]</scope>
    <source>
        <strain evidence="6 7">CMW 5346</strain>
    </source>
</reference>
<sequence length="682" mass="74990">MAGSRKKLQSWWRGRNVGGQARPERPERPNAAPAALSARGNNDIQQDRSGDSVASLVNHQESPATQSLWDRAYDALAKKNTELVKDYEKLLAKEEQTTSSASRTEPPIQPVPPRDVTCGPDYPSRQAQLNAVIEQGLRRMEGTKPTYNIAGHEFVLTDQITQAANLLLWAKDWINNAVQASPQASIAWAGVCLILPLLTNPTTAAEASLDGFADVTTRMRYYVALEPLLRRLGQNAGVALMSEAEDHIIDLYQHILEFQICCVLRFYQSRIITYVHDMFSSKDWKQATLDIKAREATVNKDLSQINELATREELEALNKTSIDALRVMKGLLSVSTQQLAVSKQQLAVSTQQSDVLQEQLVLQQDAVRQKLSDEQKKCLQLFCLTRNDNDATYEWYKDRVEDRIQGTCQWFLQHNHFQRWLAQESGPLLVSADPGCGKSVLAKYLIDRELAQQAATILASYFGLYCVVELLLVNGADVEAKDLYGWTPLSLAAAGGYEAVTRLLLDKGADVEANSNIMTPLSLAAAGGYEAVVRLLLDKGADVEAKDHDGQTPLSLAADRGYEAVARLLLDKGADVEAKGENGWTPLSIAADRGYEAVARLLLDNGADVEAKDLYGWKPLSLAAAGGYEAVARLLLDKGADVEAKDLYGRTPLSLAVKGGYEAVVQLLLDKGAAIVRRLQRT</sequence>
<feature type="region of interest" description="Disordered" evidence="4">
    <location>
        <begin position="94"/>
        <end position="115"/>
    </location>
</feature>
<dbReference type="EMBL" id="JAWCUI010000045">
    <property type="protein sequence ID" value="KAL1892390.1"/>
    <property type="molecule type" value="Genomic_DNA"/>
</dbReference>
<dbReference type="PROSITE" id="PS50297">
    <property type="entry name" value="ANK_REP_REGION"/>
    <property type="match status" value="6"/>
</dbReference>
<gene>
    <name evidence="6" type="ORF">Sste5346_007128</name>
</gene>
<feature type="repeat" description="ANK" evidence="3">
    <location>
        <begin position="516"/>
        <end position="548"/>
    </location>
</feature>
<comment type="caution">
    <text evidence="6">The sequence shown here is derived from an EMBL/GenBank/DDBJ whole genome shotgun (WGS) entry which is preliminary data.</text>
</comment>
<dbReference type="SUPFAM" id="SSF48403">
    <property type="entry name" value="Ankyrin repeat"/>
    <property type="match status" value="1"/>
</dbReference>
<proteinExistence type="predicted"/>
<dbReference type="Proteomes" id="UP001583186">
    <property type="component" value="Unassembled WGS sequence"/>
</dbReference>
<dbReference type="InterPro" id="IPR002110">
    <property type="entry name" value="Ankyrin_rpt"/>
</dbReference>
<protein>
    <recommendedName>
        <fullName evidence="5">NWD NACHT-NTPase N-terminal domain-containing protein</fullName>
    </recommendedName>
</protein>
<evidence type="ECO:0000259" key="5">
    <source>
        <dbReference type="Pfam" id="PF17100"/>
    </source>
</evidence>
<feature type="repeat" description="ANK" evidence="3">
    <location>
        <begin position="615"/>
        <end position="647"/>
    </location>
</feature>
<dbReference type="Pfam" id="PF17100">
    <property type="entry name" value="NACHT_N"/>
    <property type="match status" value="1"/>
</dbReference>
<dbReference type="InterPro" id="IPR036770">
    <property type="entry name" value="Ankyrin_rpt-contain_sf"/>
</dbReference>
<dbReference type="Pfam" id="PF13606">
    <property type="entry name" value="Ank_3"/>
    <property type="match status" value="1"/>
</dbReference>
<keyword evidence="1" id="KW-0677">Repeat</keyword>
<dbReference type="SMART" id="SM00248">
    <property type="entry name" value="ANK"/>
    <property type="match status" value="6"/>
</dbReference>
<evidence type="ECO:0000313" key="7">
    <source>
        <dbReference type="Proteomes" id="UP001583186"/>
    </source>
</evidence>